<keyword evidence="4" id="KW-1185">Reference proteome</keyword>
<gene>
    <name evidence="1" type="ORF">AA314_09057</name>
    <name evidence="2" type="ORF">ATI61_111378</name>
</gene>
<dbReference type="Proteomes" id="UP000256345">
    <property type="component" value="Unassembled WGS sequence"/>
</dbReference>
<dbReference type="EMBL" id="QUMU01000011">
    <property type="protein sequence ID" value="REG26827.1"/>
    <property type="molecule type" value="Genomic_DNA"/>
</dbReference>
<proteinExistence type="predicted"/>
<dbReference type="AlphaFoldDB" id="A0AAC8QI40"/>
<dbReference type="RefSeq" id="WP_053067210.1">
    <property type="nucleotide sequence ID" value="NZ_CP011509.1"/>
</dbReference>
<dbReference type="Proteomes" id="UP000035579">
    <property type="component" value="Chromosome"/>
</dbReference>
<dbReference type="KEGG" id="age:AA314_09057"/>
<organism evidence="1 3">
    <name type="scientific">Archangium gephyra</name>
    <dbReference type="NCBI Taxonomy" id="48"/>
    <lineage>
        <taxon>Bacteria</taxon>
        <taxon>Pseudomonadati</taxon>
        <taxon>Myxococcota</taxon>
        <taxon>Myxococcia</taxon>
        <taxon>Myxococcales</taxon>
        <taxon>Cystobacterineae</taxon>
        <taxon>Archangiaceae</taxon>
        <taxon>Archangium</taxon>
    </lineage>
</organism>
<accession>A0AAC8QI40</accession>
<evidence type="ECO:0000313" key="2">
    <source>
        <dbReference type="EMBL" id="REG26827.1"/>
    </source>
</evidence>
<sequence>MYPEPPNSVQQELGYRDVVRIGQEYAVSSGYDVVEVAEAVQVRPNYWRIRFGLAPQGSGRLLDVEFDQAQRQVVGSTEVGGAAGRVTPGP</sequence>
<reference evidence="2 4" key="2">
    <citation type="submission" date="2018-08" db="EMBL/GenBank/DDBJ databases">
        <title>Genomic Encyclopedia of Archaeal and Bacterial Type Strains, Phase II (KMG-II): from individual species to whole genera.</title>
        <authorList>
            <person name="Goeker M."/>
        </authorList>
    </citation>
    <scope>NUCLEOTIDE SEQUENCE [LARGE SCALE GENOMIC DNA]</scope>
    <source>
        <strain evidence="2 4">DSM 2261</strain>
    </source>
</reference>
<evidence type="ECO:0000313" key="4">
    <source>
        <dbReference type="Proteomes" id="UP000256345"/>
    </source>
</evidence>
<reference evidence="1 3" key="1">
    <citation type="submission" date="2015-05" db="EMBL/GenBank/DDBJ databases">
        <title>Genome assembly of Archangium gephyra DSM 2261.</title>
        <authorList>
            <person name="Sharma G."/>
            <person name="Subramanian S."/>
        </authorList>
    </citation>
    <scope>NUCLEOTIDE SEQUENCE [LARGE SCALE GENOMIC DNA]</scope>
    <source>
        <strain evidence="1 3">DSM 2261</strain>
    </source>
</reference>
<name>A0AAC8QI40_9BACT</name>
<protein>
    <submittedName>
        <fullName evidence="1">Uncharacterized protein</fullName>
    </submittedName>
</protein>
<evidence type="ECO:0000313" key="3">
    <source>
        <dbReference type="Proteomes" id="UP000035579"/>
    </source>
</evidence>
<evidence type="ECO:0000313" key="1">
    <source>
        <dbReference type="EMBL" id="AKJ07431.1"/>
    </source>
</evidence>
<dbReference type="EMBL" id="CP011509">
    <property type="protein sequence ID" value="AKJ07431.1"/>
    <property type="molecule type" value="Genomic_DNA"/>
</dbReference>